<feature type="compositionally biased region" description="Basic residues" evidence="3">
    <location>
        <begin position="450"/>
        <end position="464"/>
    </location>
</feature>
<reference evidence="5" key="1">
    <citation type="submission" date="2018-10" db="EMBL/GenBank/DDBJ databases">
        <title>Hidden diversity of soil giant viruses.</title>
        <authorList>
            <person name="Schulz F."/>
            <person name="Alteio L."/>
            <person name="Goudeau D."/>
            <person name="Ryan E.M."/>
            <person name="Malmstrom R.R."/>
            <person name="Blanchard J."/>
            <person name="Woyke T."/>
        </authorList>
    </citation>
    <scope>NUCLEOTIDE SEQUENCE</scope>
    <source>
        <strain evidence="5">SAV1</strain>
    </source>
</reference>
<proteinExistence type="predicted"/>
<protein>
    <submittedName>
        <fullName evidence="5">Putative GTP-binding translation elongation/initiation factor</fullName>
    </submittedName>
</protein>
<dbReference type="SUPFAM" id="SSF50447">
    <property type="entry name" value="Translation proteins"/>
    <property type="match status" value="1"/>
</dbReference>
<keyword evidence="5" id="KW-0648">Protein biosynthesis</keyword>
<dbReference type="EMBL" id="MK072437">
    <property type="protein sequence ID" value="AYV84951.1"/>
    <property type="molecule type" value="Genomic_DNA"/>
</dbReference>
<keyword evidence="2" id="KW-0342">GTP-binding</keyword>
<dbReference type="InterPro" id="IPR027417">
    <property type="entry name" value="P-loop_NTPase"/>
</dbReference>
<dbReference type="PANTHER" id="PTHR43721">
    <property type="entry name" value="ELONGATION FACTOR TU-RELATED"/>
    <property type="match status" value="1"/>
</dbReference>
<dbReference type="Pfam" id="PF00009">
    <property type="entry name" value="GTP_EFTU"/>
    <property type="match status" value="1"/>
</dbReference>
<dbReference type="CDD" id="cd03708">
    <property type="entry name" value="GTPBP_III"/>
    <property type="match status" value="1"/>
</dbReference>
<accession>A0A3G5AF95</accession>
<evidence type="ECO:0000313" key="5">
    <source>
        <dbReference type="EMBL" id="AYV84951.1"/>
    </source>
</evidence>
<dbReference type="PANTHER" id="PTHR43721:SF9">
    <property type="entry name" value="GTP-BINDING PROTEIN 1"/>
    <property type="match status" value="1"/>
</dbReference>
<dbReference type="SUPFAM" id="SSF50465">
    <property type="entry name" value="EF-Tu/eEF-1alpha/eIF2-gamma C-terminal domain"/>
    <property type="match status" value="1"/>
</dbReference>
<dbReference type="Gene3D" id="3.40.50.300">
    <property type="entry name" value="P-loop containing nucleotide triphosphate hydrolases"/>
    <property type="match status" value="1"/>
</dbReference>
<evidence type="ECO:0000256" key="3">
    <source>
        <dbReference type="SAM" id="MobiDB-lite"/>
    </source>
</evidence>
<feature type="region of interest" description="Disordered" evidence="3">
    <location>
        <begin position="437"/>
        <end position="475"/>
    </location>
</feature>
<sequence length="475" mass="53846">MNLNILETKQELETIESAKFIVLGNVDASKTTTIATLTKNVLDDGNGYARSLIMKVKHEQESGRTSSHSFYHIIKKNEVTTLIDLCGHEKYLKTTLFGVMGLFTDYGLMVIGSNMGFKKLPMAVEHLGLLISNKIPFITVLTKIDICPENIMSIVKKDLEKVAKWNKKEIIYFEDAEEEVNGSYLKEPHKIIIQSFHERKTILMPVVMVSNKTGHNVNFLRELMTSIKSKAYLERMKIIVPEINPKTAGYPMIMYIDNTFSVTGIGIVLSGTVKYGSISIGQKVFIGPINNMYINLTVKSLQNCISENVNILCENETGSIGIRLDTKGTFTREMFSKGQIVTNDIDFAMKNTCYTINCEVVIFNHPTTIKNGYQTVIHCGTIRQIAKFKMNDSTTLRINSREVIDVKFLIHPEFVLPGTYFMFRDGRTKGMGRVNSGIPFINDTPEPPTRKKKNIRRSERKKLRLEKQNKKNVIS</sequence>
<keyword evidence="5" id="KW-0396">Initiation factor</keyword>
<dbReference type="InterPro" id="IPR009000">
    <property type="entry name" value="Transl_B-barrel_sf"/>
</dbReference>
<evidence type="ECO:0000256" key="1">
    <source>
        <dbReference type="ARBA" id="ARBA00022741"/>
    </source>
</evidence>
<dbReference type="PROSITE" id="PS51722">
    <property type="entry name" value="G_TR_2"/>
    <property type="match status" value="1"/>
</dbReference>
<dbReference type="GO" id="GO:0005525">
    <property type="term" value="F:GTP binding"/>
    <property type="evidence" value="ECO:0007669"/>
    <property type="project" value="UniProtKB-KW"/>
</dbReference>
<dbReference type="GO" id="GO:0003924">
    <property type="term" value="F:GTPase activity"/>
    <property type="evidence" value="ECO:0007669"/>
    <property type="project" value="InterPro"/>
</dbReference>
<feature type="domain" description="Tr-type G" evidence="4">
    <location>
        <begin position="15"/>
        <end position="232"/>
    </location>
</feature>
<keyword evidence="1" id="KW-0547">Nucleotide-binding</keyword>
<evidence type="ECO:0000256" key="2">
    <source>
        <dbReference type="ARBA" id="ARBA00023134"/>
    </source>
</evidence>
<gene>
    <name evidence="5" type="ORF">Satyrvirus1_37</name>
</gene>
<name>A0A3G5AF95_9VIRU</name>
<dbReference type="InterPro" id="IPR050055">
    <property type="entry name" value="EF-Tu_GTPase"/>
</dbReference>
<dbReference type="SUPFAM" id="SSF52540">
    <property type="entry name" value="P-loop containing nucleoside triphosphate hydrolases"/>
    <property type="match status" value="1"/>
</dbReference>
<dbReference type="InterPro" id="IPR000795">
    <property type="entry name" value="T_Tr_GTP-bd_dom"/>
</dbReference>
<dbReference type="InterPro" id="IPR009001">
    <property type="entry name" value="Transl_elong_EF1A/Init_IF2_C"/>
</dbReference>
<organism evidence="5">
    <name type="scientific">Satyrvirus sp</name>
    <dbReference type="NCBI Taxonomy" id="2487771"/>
    <lineage>
        <taxon>Viruses</taxon>
        <taxon>Varidnaviria</taxon>
        <taxon>Bamfordvirae</taxon>
        <taxon>Nucleocytoviricota</taxon>
        <taxon>Megaviricetes</taxon>
        <taxon>Imitervirales</taxon>
        <taxon>Mimiviridae</taxon>
        <taxon>Megamimivirinae</taxon>
    </lineage>
</organism>
<evidence type="ECO:0000259" key="4">
    <source>
        <dbReference type="PROSITE" id="PS51722"/>
    </source>
</evidence>
<dbReference type="Gene3D" id="2.40.30.10">
    <property type="entry name" value="Translation factors"/>
    <property type="match status" value="2"/>
</dbReference>